<dbReference type="AlphaFoldDB" id="A0A397GPP3"/>
<sequence length="162" mass="18616">MNMNRLLNKPISSIQLINGKPLLKFFKKAVALKCISLNDLNDKSILDNLINEVEIFNEIGEKKTSDISLNNIVKRKKRLGTLLKYKEIYTVVKNLSEIIISDINVETETYQMYSHNLTDETFWIYSKVSDGGSLLALNEITYGYWKKAFELFLESAEKGNLV</sequence>
<organism evidence="1 2">
    <name type="scientific">Diversispora epigaea</name>
    <dbReference type="NCBI Taxonomy" id="1348612"/>
    <lineage>
        <taxon>Eukaryota</taxon>
        <taxon>Fungi</taxon>
        <taxon>Fungi incertae sedis</taxon>
        <taxon>Mucoromycota</taxon>
        <taxon>Glomeromycotina</taxon>
        <taxon>Glomeromycetes</taxon>
        <taxon>Diversisporales</taxon>
        <taxon>Diversisporaceae</taxon>
        <taxon>Diversispora</taxon>
    </lineage>
</organism>
<evidence type="ECO:0000313" key="1">
    <source>
        <dbReference type="EMBL" id="RHZ49980.1"/>
    </source>
</evidence>
<proteinExistence type="predicted"/>
<protein>
    <submittedName>
        <fullName evidence="1">Uncharacterized protein</fullName>
    </submittedName>
</protein>
<comment type="caution">
    <text evidence="1">The sequence shown here is derived from an EMBL/GenBank/DDBJ whole genome shotgun (WGS) entry which is preliminary data.</text>
</comment>
<dbReference type="EMBL" id="PQFF01000440">
    <property type="protein sequence ID" value="RHZ49980.1"/>
    <property type="molecule type" value="Genomic_DNA"/>
</dbReference>
<name>A0A397GPP3_9GLOM</name>
<dbReference type="OrthoDB" id="5418235at2759"/>
<accession>A0A397GPP3</accession>
<reference evidence="1 2" key="1">
    <citation type="submission" date="2018-08" db="EMBL/GenBank/DDBJ databases">
        <title>Genome and evolution of the arbuscular mycorrhizal fungus Diversispora epigaea (formerly Glomus versiforme) and its bacterial endosymbionts.</title>
        <authorList>
            <person name="Sun X."/>
            <person name="Fei Z."/>
            <person name="Harrison M."/>
        </authorList>
    </citation>
    <scope>NUCLEOTIDE SEQUENCE [LARGE SCALE GENOMIC DNA]</scope>
    <source>
        <strain evidence="1 2">IT104</strain>
    </source>
</reference>
<gene>
    <name evidence="1" type="ORF">Glove_508g31</name>
</gene>
<evidence type="ECO:0000313" key="2">
    <source>
        <dbReference type="Proteomes" id="UP000266861"/>
    </source>
</evidence>
<dbReference type="Proteomes" id="UP000266861">
    <property type="component" value="Unassembled WGS sequence"/>
</dbReference>
<keyword evidence="2" id="KW-1185">Reference proteome</keyword>